<feature type="region of interest" description="Disordered" evidence="1">
    <location>
        <begin position="557"/>
        <end position="579"/>
    </location>
</feature>
<feature type="compositionally biased region" description="Polar residues" evidence="1">
    <location>
        <begin position="355"/>
        <end position="376"/>
    </location>
</feature>
<evidence type="ECO:0000313" key="3">
    <source>
        <dbReference type="Proteomes" id="UP001465976"/>
    </source>
</evidence>
<evidence type="ECO:0000313" key="2">
    <source>
        <dbReference type="EMBL" id="KAL0566363.1"/>
    </source>
</evidence>
<dbReference type="Proteomes" id="UP001465976">
    <property type="component" value="Unassembled WGS sequence"/>
</dbReference>
<reference evidence="2 3" key="1">
    <citation type="submission" date="2024-02" db="EMBL/GenBank/DDBJ databases">
        <title>A draft genome for the cacao thread blight pathogen Marasmius crinis-equi.</title>
        <authorList>
            <person name="Cohen S.P."/>
            <person name="Baruah I.K."/>
            <person name="Amoako-Attah I."/>
            <person name="Bukari Y."/>
            <person name="Meinhardt L.W."/>
            <person name="Bailey B.A."/>
        </authorList>
    </citation>
    <scope>NUCLEOTIDE SEQUENCE [LARGE SCALE GENOMIC DNA]</scope>
    <source>
        <strain evidence="2 3">GH-76</strain>
    </source>
</reference>
<feature type="compositionally biased region" description="Polar residues" evidence="1">
    <location>
        <begin position="1"/>
        <end position="43"/>
    </location>
</feature>
<feature type="compositionally biased region" description="Polar residues" evidence="1">
    <location>
        <begin position="249"/>
        <end position="271"/>
    </location>
</feature>
<accession>A0ABR3ETX4</accession>
<sequence>MAAAQHSPNPVSPATSTELSSRSRPQLSTRQTLPQTSSSTRRNFNLHIDLPRYASRSHETSTDSHPEHQPRLTLFEDDMGSTGDGRKRGPTSPRVAQNVTGESREGLPMTPQERVLRARLERVLSLNAISPPPMVQQRQNAYSVYRCMEDSRGTEKRSRSASRGYPLRGEHSTVAVEASGGLWGWFWRDHDDDSEESEDGPENTDENHNQSMPPPLLPSASPSPLYLPTPQSAGPTSPKSEFFDRPSLSPASSGSRQGRIRSPTQTQSHRTFSPAPGRPRSQTQPKPPTSPSIKPMESPRMLSKAMESLSNHQRRSASVTRSPSTKGKTPSDPSYQSRRMRSPTRPEVPKLELGQSISGRRTTANSVSPDSRTCPSGTEVLLTPPPTPPTEHSPSRIPVAVSRRGKSNEGSPVMERERERNHRRAMTAQVAEVAPGSALPSPTEERERNHRRTLSVQATRQPVRNEELLRSPAMDVPGTPHRYGKTFLQETPRSPRHFSHAPDPTQFLVVNNPAAPQHTLSAPSSPKSSRFDIQSASVQCRAQEGYVSFAAVDGLGEPEASENEDAAQQQERKRRWLIF</sequence>
<feature type="region of interest" description="Disordered" evidence="1">
    <location>
        <begin position="187"/>
        <end position="487"/>
    </location>
</feature>
<feature type="compositionally biased region" description="Low complexity" evidence="1">
    <location>
        <begin position="218"/>
        <end position="230"/>
    </location>
</feature>
<feature type="compositionally biased region" description="Acidic residues" evidence="1">
    <location>
        <begin position="192"/>
        <end position="204"/>
    </location>
</feature>
<name>A0ABR3ETX4_9AGAR</name>
<feature type="compositionally biased region" description="Polar residues" evidence="1">
    <location>
        <begin position="308"/>
        <end position="337"/>
    </location>
</feature>
<keyword evidence="3" id="KW-1185">Reference proteome</keyword>
<gene>
    <name evidence="2" type="ORF">V5O48_015649</name>
</gene>
<organism evidence="2 3">
    <name type="scientific">Marasmius crinis-equi</name>
    <dbReference type="NCBI Taxonomy" id="585013"/>
    <lineage>
        <taxon>Eukaryota</taxon>
        <taxon>Fungi</taxon>
        <taxon>Dikarya</taxon>
        <taxon>Basidiomycota</taxon>
        <taxon>Agaricomycotina</taxon>
        <taxon>Agaricomycetes</taxon>
        <taxon>Agaricomycetidae</taxon>
        <taxon>Agaricales</taxon>
        <taxon>Marasmiineae</taxon>
        <taxon>Marasmiaceae</taxon>
        <taxon>Marasmius</taxon>
    </lineage>
</organism>
<dbReference type="EMBL" id="JBAHYK010001921">
    <property type="protein sequence ID" value="KAL0566363.1"/>
    <property type="molecule type" value="Genomic_DNA"/>
</dbReference>
<protein>
    <submittedName>
        <fullName evidence="2">Uncharacterized protein</fullName>
    </submittedName>
</protein>
<proteinExistence type="predicted"/>
<comment type="caution">
    <text evidence="2">The sequence shown here is derived from an EMBL/GenBank/DDBJ whole genome shotgun (WGS) entry which is preliminary data.</text>
</comment>
<feature type="region of interest" description="Disordered" evidence="1">
    <location>
        <begin position="1"/>
        <end position="99"/>
    </location>
</feature>
<evidence type="ECO:0000256" key="1">
    <source>
        <dbReference type="SAM" id="MobiDB-lite"/>
    </source>
</evidence>
<feature type="compositionally biased region" description="Basic and acidic residues" evidence="1">
    <location>
        <begin position="56"/>
        <end position="70"/>
    </location>
</feature>